<keyword evidence="3" id="KW-1185">Reference proteome</keyword>
<evidence type="ECO:0008006" key="4">
    <source>
        <dbReference type="Google" id="ProtNLM"/>
    </source>
</evidence>
<proteinExistence type="predicted"/>
<dbReference type="RefSeq" id="WP_255307692.1">
    <property type="nucleotide sequence ID" value="NZ_FAUH01000010.1"/>
</dbReference>
<protein>
    <recommendedName>
        <fullName evidence="4">DUF559 domain-containing protein</fullName>
    </recommendedName>
</protein>
<evidence type="ECO:0000256" key="1">
    <source>
        <dbReference type="SAM" id="MobiDB-lite"/>
    </source>
</evidence>
<dbReference type="AlphaFoldDB" id="A0A0X2NNJ6"/>
<name>A0A0X2NNJ6_9CORY</name>
<evidence type="ECO:0000313" key="3">
    <source>
        <dbReference type="Proteomes" id="UP000182498"/>
    </source>
</evidence>
<evidence type="ECO:0000313" key="2">
    <source>
        <dbReference type="EMBL" id="CUU66300.1"/>
    </source>
</evidence>
<gene>
    <name evidence="2" type="ORF">CVAR292_01640</name>
</gene>
<feature type="compositionally biased region" description="Gly residues" evidence="1">
    <location>
        <begin position="1"/>
        <end position="12"/>
    </location>
</feature>
<dbReference type="EMBL" id="FAUH01000010">
    <property type="protein sequence ID" value="CUU66300.1"/>
    <property type="molecule type" value="Genomic_DNA"/>
</dbReference>
<reference evidence="3" key="1">
    <citation type="submission" date="2015-11" db="EMBL/GenBank/DDBJ databases">
        <authorList>
            <person name="Dugat-Bony E."/>
        </authorList>
    </citation>
    <scope>NUCLEOTIDE SEQUENCE [LARGE SCALE GENOMIC DNA]</scope>
    <source>
        <strain evidence="3">Mu292</strain>
    </source>
</reference>
<feature type="region of interest" description="Disordered" evidence="1">
    <location>
        <begin position="1"/>
        <end position="21"/>
    </location>
</feature>
<dbReference type="Proteomes" id="UP000182498">
    <property type="component" value="Unassembled WGS sequence"/>
</dbReference>
<organism evidence="2 3">
    <name type="scientific">Corynebacterium variabile</name>
    <dbReference type="NCBI Taxonomy" id="1727"/>
    <lineage>
        <taxon>Bacteria</taxon>
        <taxon>Bacillati</taxon>
        <taxon>Actinomycetota</taxon>
        <taxon>Actinomycetes</taxon>
        <taxon>Mycobacteriales</taxon>
        <taxon>Corynebacteriaceae</taxon>
        <taxon>Corynebacterium</taxon>
    </lineage>
</organism>
<accession>A0A0X2NNJ6</accession>
<sequence length="381" mass="42147">MRIGEYGGGLAGGIRQNQPPATDHLLPTCRESEPTEWYLDRFVRRRRVKGSVLPNNLPLTAGQLRTAGVTRASLRKHYHRIEYGLYIPVDQLLPETTDSGFTSAHRVHPATLVRAHHKACPGHIVTGFGAAAMSGMEYFATEELLEFFVARGDRIGHQPPHLLLTRTRKLEALRADAVAPDVSNPGLLATPHGFTLGRMLDILDRVDETRNQRWKVPDLSSVRPHLVREFIRQVQVSDAFHQGLGKGTVGSLEKLVRTRTVRSDRAAAVLGATAVGAESTPETLLRLIVADLAPGLRTQIPVFRDNGRLLTSADMGWEEHGVYLFYDGLHHREQTQRDHDSKVLATLQSHGGRVFRITAGQLKTVEEVVALRNLVADALGI</sequence>